<dbReference type="EMBL" id="CP126980">
    <property type="protein sequence ID" value="WIN00017.1"/>
    <property type="molecule type" value="Genomic_DNA"/>
</dbReference>
<evidence type="ECO:0000313" key="3">
    <source>
        <dbReference type="Proteomes" id="UP001240150"/>
    </source>
</evidence>
<gene>
    <name evidence="2" type="ORF">ACTOB_003692</name>
</gene>
<feature type="region of interest" description="Disordered" evidence="1">
    <location>
        <begin position="139"/>
        <end position="159"/>
    </location>
</feature>
<sequence>MDPALMNDEQRRQHFQRLAKDYARRYAQFIIDALGGAVSSDAAAVLHRVAFEFGHDACQVIAREIQACTAPRTKSPDGATPIEASSISATTYTFTVLHPFAQRPADLFTALTETNNGHSVGAVTAEHTVAIPDAEVPGRLRELGNDGTSFNDELPTDTA</sequence>
<accession>A0ABY8WQ49</accession>
<proteinExistence type="predicted"/>
<reference evidence="2 3" key="1">
    <citation type="submission" date="2023-06" db="EMBL/GenBank/DDBJ databases">
        <authorList>
            <person name="Yushchuk O."/>
            <person name="Binda E."/>
            <person name="Ruckert-Reed C."/>
            <person name="Fedorenko V."/>
            <person name="Kalinowski J."/>
            <person name="Marinelli F."/>
        </authorList>
    </citation>
    <scope>NUCLEOTIDE SEQUENCE [LARGE SCALE GENOMIC DNA]</scope>
    <source>
        <strain evidence="2 3">NRRL 3884</strain>
    </source>
</reference>
<evidence type="ECO:0000313" key="2">
    <source>
        <dbReference type="EMBL" id="WIN00017.1"/>
    </source>
</evidence>
<dbReference type="Proteomes" id="UP001240150">
    <property type="component" value="Chromosome"/>
</dbReference>
<organism evidence="2 3">
    <name type="scientific">Actinoplanes oblitus</name>
    <dbReference type="NCBI Taxonomy" id="3040509"/>
    <lineage>
        <taxon>Bacteria</taxon>
        <taxon>Bacillati</taxon>
        <taxon>Actinomycetota</taxon>
        <taxon>Actinomycetes</taxon>
        <taxon>Micromonosporales</taxon>
        <taxon>Micromonosporaceae</taxon>
        <taxon>Actinoplanes</taxon>
    </lineage>
</organism>
<dbReference type="RefSeq" id="WP_284921475.1">
    <property type="nucleotide sequence ID" value="NZ_CP126980.1"/>
</dbReference>
<name>A0ABY8WQ49_9ACTN</name>
<protein>
    <submittedName>
        <fullName evidence="2">Uncharacterized protein</fullName>
    </submittedName>
</protein>
<keyword evidence="3" id="KW-1185">Reference proteome</keyword>
<feature type="compositionally biased region" description="Polar residues" evidence="1">
    <location>
        <begin position="146"/>
        <end position="159"/>
    </location>
</feature>
<evidence type="ECO:0000256" key="1">
    <source>
        <dbReference type="SAM" id="MobiDB-lite"/>
    </source>
</evidence>